<comment type="caution">
    <text evidence="13">The sequence shown here is derived from an EMBL/GenBank/DDBJ whole genome shotgun (WGS) entry which is preliminary data.</text>
</comment>
<feature type="transmembrane region" description="Helical" evidence="11">
    <location>
        <begin position="235"/>
        <end position="260"/>
    </location>
</feature>
<sequence length="356" mass="38847">MFLAWNEIKHAKLRYSLVMGVMFLIAYLVFFLTGLAYGLAQDNRTAIDKWQADTILLSKEANSNLNMSMIARKELDNVDAKNKALLAQTPGVIVDNSSEDNEKIDVSFLGIEADSFLAPKIVEGKMFASNDEVVADSSVKEQYGIKIGDELSLSGNEKKLTVVGFTENAKFSVSPVLYTSINAFQEIRFEKEDTSENARINGIVIRGPLAAYPDDLEKISVGNFINDLPGYSAQVLTFGFMIGFLIVIAAIVIGIFVYVLTMQKQKIFGVMKAQGISSGYIAKSVIVQTFLLAFVGVVIGALTSILTSFLLPAAVPYQNNYLFLIGVSILMLLFAVSGALFSVRTIVKIDPLKAIG</sequence>
<feature type="transmembrane region" description="Helical" evidence="11">
    <location>
        <begin position="21"/>
        <end position="40"/>
    </location>
</feature>
<dbReference type="PANTHER" id="PTHR43738">
    <property type="entry name" value="ABC TRANSPORTER, MEMBRANE PROTEIN"/>
    <property type="match status" value="1"/>
</dbReference>
<keyword evidence="9 11" id="KW-0472">Membrane</keyword>
<name>A0ABW1UNH9_9LACO</name>
<keyword evidence="5" id="KW-0813">Transport</keyword>
<evidence type="ECO:0000256" key="1">
    <source>
        <dbReference type="ARBA" id="ARBA00004651"/>
    </source>
</evidence>
<dbReference type="Proteomes" id="UP001596310">
    <property type="component" value="Unassembled WGS sequence"/>
</dbReference>
<feature type="domain" description="ABC3 transporter permease C-terminal" evidence="12">
    <location>
        <begin position="240"/>
        <end position="351"/>
    </location>
</feature>
<comment type="function">
    <text evidence="10">Part of the ABC transporter complex hrt involved in hemin import. Responsible for the translocation of the substrate across the membrane.</text>
</comment>
<protein>
    <recommendedName>
        <fullName evidence="4">Putative hemin transport system permease protein HrtB</fullName>
    </recommendedName>
</protein>
<reference evidence="14" key="1">
    <citation type="journal article" date="2019" name="Int. J. Syst. Evol. Microbiol.">
        <title>The Global Catalogue of Microorganisms (GCM) 10K type strain sequencing project: providing services to taxonomists for standard genome sequencing and annotation.</title>
        <authorList>
            <consortium name="The Broad Institute Genomics Platform"/>
            <consortium name="The Broad Institute Genome Sequencing Center for Infectious Disease"/>
            <person name="Wu L."/>
            <person name="Ma J."/>
        </authorList>
    </citation>
    <scope>NUCLEOTIDE SEQUENCE [LARGE SCALE GENOMIC DNA]</scope>
    <source>
        <strain evidence="14">CCM 8897</strain>
    </source>
</reference>
<evidence type="ECO:0000256" key="11">
    <source>
        <dbReference type="SAM" id="Phobius"/>
    </source>
</evidence>
<comment type="similarity">
    <text evidence="2">Belongs to the ABC-4 integral membrane protein family. HrtB subfamily.</text>
</comment>
<evidence type="ECO:0000259" key="12">
    <source>
        <dbReference type="Pfam" id="PF02687"/>
    </source>
</evidence>
<dbReference type="InterPro" id="IPR003838">
    <property type="entry name" value="ABC3_permease_C"/>
</dbReference>
<evidence type="ECO:0000256" key="6">
    <source>
        <dbReference type="ARBA" id="ARBA00022475"/>
    </source>
</evidence>
<evidence type="ECO:0000256" key="9">
    <source>
        <dbReference type="ARBA" id="ARBA00023136"/>
    </source>
</evidence>
<proteinExistence type="inferred from homology"/>
<evidence type="ECO:0000256" key="8">
    <source>
        <dbReference type="ARBA" id="ARBA00022989"/>
    </source>
</evidence>
<dbReference type="RefSeq" id="WP_125600371.1">
    <property type="nucleotide sequence ID" value="NZ_JBHSSM010000010.1"/>
</dbReference>
<evidence type="ECO:0000313" key="14">
    <source>
        <dbReference type="Proteomes" id="UP001596310"/>
    </source>
</evidence>
<evidence type="ECO:0000256" key="7">
    <source>
        <dbReference type="ARBA" id="ARBA00022692"/>
    </source>
</evidence>
<dbReference type="PANTHER" id="PTHR43738:SF1">
    <property type="entry name" value="HEMIN TRANSPORT SYSTEM PERMEASE PROTEIN HRTB-RELATED"/>
    <property type="match status" value="1"/>
</dbReference>
<keyword evidence="6" id="KW-1003">Cell membrane</keyword>
<comment type="subunit">
    <text evidence="3">The complex is composed of two ATP-binding proteins (HrtA), two transmembrane proteins (HrtB) and a solute-binding protein.</text>
</comment>
<evidence type="ECO:0000256" key="3">
    <source>
        <dbReference type="ARBA" id="ARBA00011131"/>
    </source>
</evidence>
<evidence type="ECO:0000256" key="2">
    <source>
        <dbReference type="ARBA" id="ARBA00008697"/>
    </source>
</evidence>
<evidence type="ECO:0000256" key="4">
    <source>
        <dbReference type="ARBA" id="ARBA00016962"/>
    </source>
</evidence>
<dbReference type="InterPro" id="IPR051125">
    <property type="entry name" value="ABC-4/HrtB_transporter"/>
</dbReference>
<keyword evidence="14" id="KW-1185">Reference proteome</keyword>
<evidence type="ECO:0000313" key="13">
    <source>
        <dbReference type="EMBL" id="MFC6314625.1"/>
    </source>
</evidence>
<gene>
    <name evidence="13" type="ORF">ACFQHW_03470</name>
</gene>
<organism evidence="13 14">
    <name type="scientific">Lapidilactobacillus achengensis</name>
    <dbReference type="NCBI Taxonomy" id="2486000"/>
    <lineage>
        <taxon>Bacteria</taxon>
        <taxon>Bacillati</taxon>
        <taxon>Bacillota</taxon>
        <taxon>Bacilli</taxon>
        <taxon>Lactobacillales</taxon>
        <taxon>Lactobacillaceae</taxon>
        <taxon>Lapidilactobacillus</taxon>
    </lineage>
</organism>
<evidence type="ECO:0000256" key="10">
    <source>
        <dbReference type="ARBA" id="ARBA00024973"/>
    </source>
</evidence>
<feature type="transmembrane region" description="Helical" evidence="11">
    <location>
        <begin position="321"/>
        <end position="343"/>
    </location>
</feature>
<feature type="transmembrane region" description="Helical" evidence="11">
    <location>
        <begin position="280"/>
        <end position="309"/>
    </location>
</feature>
<dbReference type="Pfam" id="PF02687">
    <property type="entry name" value="FtsX"/>
    <property type="match status" value="1"/>
</dbReference>
<accession>A0ABW1UNH9</accession>
<comment type="subcellular location">
    <subcellularLocation>
        <location evidence="1">Cell membrane</location>
        <topology evidence="1">Multi-pass membrane protein</topology>
    </subcellularLocation>
</comment>
<keyword evidence="7 11" id="KW-0812">Transmembrane</keyword>
<evidence type="ECO:0000256" key="5">
    <source>
        <dbReference type="ARBA" id="ARBA00022448"/>
    </source>
</evidence>
<dbReference type="EMBL" id="JBHSSM010000010">
    <property type="protein sequence ID" value="MFC6314625.1"/>
    <property type="molecule type" value="Genomic_DNA"/>
</dbReference>
<keyword evidence="8 11" id="KW-1133">Transmembrane helix</keyword>